<dbReference type="OrthoDB" id="1445985at2"/>
<accession>A0A1I7BPP0</accession>
<sequence length="110" mass="12602">MKTELTIPFEKLIEELIMADMKHNQLIIGLRNVDLHSDDHFLGIYDLITELVGVSKSDGLDRLSEVYFQFMGHGEEYPITHLGEELRPLAKECYQVIVEIAKELKGGKDE</sequence>
<proteinExistence type="predicted"/>
<protein>
    <submittedName>
        <fullName evidence="1">Uncharacterized protein</fullName>
    </submittedName>
</protein>
<dbReference type="AlphaFoldDB" id="A0A1I7BPP0"/>
<dbReference type="RefSeq" id="WP_091693688.1">
    <property type="nucleotide sequence ID" value="NZ_FPBF01000003.1"/>
</dbReference>
<dbReference type="STRING" id="305507.SAMN04489724_2598"/>
<gene>
    <name evidence="1" type="ORF">SAMN04489724_2598</name>
</gene>
<organism evidence="1 2">
    <name type="scientific">Algoriphagus locisalis</name>
    <dbReference type="NCBI Taxonomy" id="305507"/>
    <lineage>
        <taxon>Bacteria</taxon>
        <taxon>Pseudomonadati</taxon>
        <taxon>Bacteroidota</taxon>
        <taxon>Cytophagia</taxon>
        <taxon>Cytophagales</taxon>
        <taxon>Cyclobacteriaceae</taxon>
        <taxon>Algoriphagus</taxon>
    </lineage>
</organism>
<keyword evidence="2" id="KW-1185">Reference proteome</keyword>
<name>A0A1I7BPP0_9BACT</name>
<dbReference type="EMBL" id="FPBF01000003">
    <property type="protein sequence ID" value="SFT89170.1"/>
    <property type="molecule type" value="Genomic_DNA"/>
</dbReference>
<reference evidence="2" key="1">
    <citation type="submission" date="2016-10" db="EMBL/GenBank/DDBJ databases">
        <authorList>
            <person name="Varghese N."/>
            <person name="Submissions S."/>
        </authorList>
    </citation>
    <scope>NUCLEOTIDE SEQUENCE [LARGE SCALE GENOMIC DNA]</scope>
    <source>
        <strain evidence="2">DSM 23445</strain>
    </source>
</reference>
<evidence type="ECO:0000313" key="2">
    <source>
        <dbReference type="Proteomes" id="UP000199673"/>
    </source>
</evidence>
<evidence type="ECO:0000313" key="1">
    <source>
        <dbReference type="EMBL" id="SFT89170.1"/>
    </source>
</evidence>
<dbReference type="Proteomes" id="UP000199673">
    <property type="component" value="Unassembled WGS sequence"/>
</dbReference>